<accession>A0A4R1LV72</accession>
<evidence type="ECO:0000313" key="13">
    <source>
        <dbReference type="EMBL" id="TCK83268.1"/>
    </source>
</evidence>
<evidence type="ECO:0000256" key="5">
    <source>
        <dbReference type="ARBA" id="ARBA00022989"/>
    </source>
</evidence>
<dbReference type="InterPro" id="IPR027304">
    <property type="entry name" value="Trigger_fact/SurA_dom_sf"/>
</dbReference>
<keyword evidence="7" id="KW-0143">Chaperone</keyword>
<dbReference type="InterPro" id="IPR046357">
    <property type="entry name" value="PPIase_dom_sf"/>
</dbReference>
<keyword evidence="2" id="KW-1003">Cell membrane</keyword>
<evidence type="ECO:0000256" key="9">
    <source>
        <dbReference type="ARBA" id="ARBA00040743"/>
    </source>
</evidence>
<gene>
    <name evidence="13" type="ORF">C8N28_1858</name>
</gene>
<evidence type="ECO:0000256" key="8">
    <source>
        <dbReference type="ARBA" id="ARBA00038408"/>
    </source>
</evidence>
<keyword evidence="5" id="KW-1133">Transmembrane helix</keyword>
<proteinExistence type="inferred from homology"/>
<keyword evidence="6" id="KW-0472">Membrane</keyword>
<keyword evidence="11 13" id="KW-0413">Isomerase</keyword>
<dbReference type="InterPro" id="IPR000297">
    <property type="entry name" value="PPIase_PpiC"/>
</dbReference>
<organism evidence="13 14">
    <name type="scientific">Albibacterium bauzanense</name>
    <dbReference type="NCBI Taxonomy" id="653929"/>
    <lineage>
        <taxon>Bacteria</taxon>
        <taxon>Pseudomonadati</taxon>
        <taxon>Bacteroidota</taxon>
        <taxon>Sphingobacteriia</taxon>
        <taxon>Sphingobacteriales</taxon>
        <taxon>Sphingobacteriaceae</taxon>
        <taxon>Albibacterium</taxon>
    </lineage>
</organism>
<evidence type="ECO:0000259" key="12">
    <source>
        <dbReference type="PROSITE" id="PS50198"/>
    </source>
</evidence>
<reference evidence="13 14" key="1">
    <citation type="submission" date="2019-03" db="EMBL/GenBank/DDBJ databases">
        <title>Genomic Encyclopedia of Archaeal and Bacterial Type Strains, Phase II (KMG-II): from individual species to whole genera.</title>
        <authorList>
            <person name="Goeker M."/>
        </authorList>
    </citation>
    <scope>NUCLEOTIDE SEQUENCE [LARGE SCALE GENOMIC DNA]</scope>
    <source>
        <strain evidence="13 14">DSM 22554</strain>
    </source>
</reference>
<evidence type="ECO:0000256" key="3">
    <source>
        <dbReference type="ARBA" id="ARBA00022519"/>
    </source>
</evidence>
<keyword evidence="3" id="KW-0997">Cell inner membrane</keyword>
<evidence type="ECO:0000313" key="14">
    <source>
        <dbReference type="Proteomes" id="UP000294616"/>
    </source>
</evidence>
<dbReference type="Proteomes" id="UP000294616">
    <property type="component" value="Unassembled WGS sequence"/>
</dbReference>
<evidence type="ECO:0000256" key="10">
    <source>
        <dbReference type="ARBA" id="ARBA00042775"/>
    </source>
</evidence>
<dbReference type="InterPro" id="IPR052029">
    <property type="entry name" value="PpiD_chaperone"/>
</dbReference>
<keyword evidence="14" id="KW-1185">Reference proteome</keyword>
<protein>
    <recommendedName>
        <fullName evidence="9">Periplasmic chaperone PpiD</fullName>
    </recommendedName>
    <alternativeName>
        <fullName evidence="10">Periplasmic folding chaperone</fullName>
    </alternativeName>
</protein>
<dbReference type="PANTHER" id="PTHR47529">
    <property type="entry name" value="PEPTIDYL-PROLYL CIS-TRANS ISOMERASE D"/>
    <property type="match status" value="1"/>
</dbReference>
<feature type="domain" description="PpiC" evidence="12">
    <location>
        <begin position="346"/>
        <end position="443"/>
    </location>
</feature>
<dbReference type="SUPFAM" id="SSF54534">
    <property type="entry name" value="FKBP-like"/>
    <property type="match status" value="1"/>
</dbReference>
<comment type="subcellular location">
    <subcellularLocation>
        <location evidence="1">Cell inner membrane</location>
        <topology evidence="1">Single-pass type II membrane protein</topology>
        <orientation evidence="1">Periplasmic side</orientation>
    </subcellularLocation>
</comment>
<evidence type="ECO:0000256" key="1">
    <source>
        <dbReference type="ARBA" id="ARBA00004382"/>
    </source>
</evidence>
<evidence type="ECO:0000256" key="2">
    <source>
        <dbReference type="ARBA" id="ARBA00022475"/>
    </source>
</evidence>
<dbReference type="PROSITE" id="PS01096">
    <property type="entry name" value="PPIC_PPIASE_1"/>
    <property type="match status" value="1"/>
</dbReference>
<evidence type="ECO:0000256" key="4">
    <source>
        <dbReference type="ARBA" id="ARBA00022692"/>
    </source>
</evidence>
<comment type="similarity">
    <text evidence="8">Belongs to the PpiD chaperone family.</text>
</comment>
<name>A0A4R1LV72_9SPHI</name>
<evidence type="ECO:0000256" key="7">
    <source>
        <dbReference type="ARBA" id="ARBA00023186"/>
    </source>
</evidence>
<keyword evidence="4" id="KW-0812">Transmembrane</keyword>
<dbReference type="PANTHER" id="PTHR47529:SF1">
    <property type="entry name" value="PERIPLASMIC CHAPERONE PPID"/>
    <property type="match status" value="1"/>
</dbReference>
<dbReference type="OrthoDB" id="9812372at2"/>
<dbReference type="GO" id="GO:0003755">
    <property type="term" value="F:peptidyl-prolyl cis-trans isomerase activity"/>
    <property type="evidence" value="ECO:0007669"/>
    <property type="project" value="UniProtKB-KW"/>
</dbReference>
<keyword evidence="11" id="KW-0697">Rotamase</keyword>
<dbReference type="RefSeq" id="WP_132224102.1">
    <property type="nucleotide sequence ID" value="NZ_SMGO01000002.1"/>
</dbReference>
<dbReference type="Pfam" id="PF13616">
    <property type="entry name" value="Rotamase_3"/>
    <property type="match status" value="1"/>
</dbReference>
<dbReference type="Gene3D" id="3.10.50.40">
    <property type="match status" value="1"/>
</dbReference>
<sequence>MGIMTFLRNRLGLLVVWTIGIALVAFLLGEIIPQLLGTMNANQNEVGVINGEKLDYATFNAEVEAGLNNMRQQMGGTVNDQMNAYVVENVWNQHLTQTILQEEIDRIGLNVASSELNDMVSGQNPSPQIIQSFTNPQTGEFDRNQLSIFLTNIRNEPPTSTQKQQWEGFLRNIKQERLQQKYNQLIQNSVYVTSLEANEDFIQRNKIANFSYVLLDYSSINNADIKLTEEDYKTYYNNHKAAFFNPVETRSIEYVVFNAEPNASDTLAVHDKAIELAAELATTDNDSLFASINSDTQYPIAYYKKGDLSPKLDSALFNSSTGSVVGPFFSNGSYELAKVIDSRMSPDSVSASHILLNPAAEGGNEQAKAKADSIKTLIQNGANFATLAAEFSTDGSKNDGGKLGTFARGAMIPAFENAVFNGRTGDLIVLTTQFGVHIIKIDNQIGSSRVVKAAIIDKSIQSSKETLNAAYNKASNFFGKVSKDNFRELAKAEGYETQVGAQIAPMQSSIQDLMNPRELIRWIYQSKVGDVTDKVYELENKYIVARLTQIREKGILPLETVKQEIEPAVINQIKAKQLIKKTDEALNGSSTIEQVAQKLGKSPVEVQNTVFANPILAGIGQENKVVGTVFGLQPATISKSIEGQQGVYVVSVHDFINPNQPLNLVSIKQQNLNLVKQRVPGAVLQILHDRAEIIDNRVRFY</sequence>
<evidence type="ECO:0000256" key="6">
    <source>
        <dbReference type="ARBA" id="ARBA00023136"/>
    </source>
</evidence>
<dbReference type="GO" id="GO:0005886">
    <property type="term" value="C:plasma membrane"/>
    <property type="evidence" value="ECO:0007669"/>
    <property type="project" value="UniProtKB-SubCell"/>
</dbReference>
<dbReference type="AlphaFoldDB" id="A0A4R1LV72"/>
<dbReference type="PROSITE" id="PS50198">
    <property type="entry name" value="PPIC_PPIASE_2"/>
    <property type="match status" value="1"/>
</dbReference>
<evidence type="ECO:0000256" key="11">
    <source>
        <dbReference type="PROSITE-ProRule" id="PRU00278"/>
    </source>
</evidence>
<dbReference type="SUPFAM" id="SSF109998">
    <property type="entry name" value="Triger factor/SurA peptide-binding domain-like"/>
    <property type="match status" value="1"/>
</dbReference>
<comment type="caution">
    <text evidence="13">The sequence shown here is derived from an EMBL/GenBank/DDBJ whole genome shotgun (WGS) entry which is preliminary data.</text>
</comment>
<dbReference type="Pfam" id="PF13623">
    <property type="entry name" value="SurA_N_2"/>
    <property type="match status" value="1"/>
</dbReference>
<dbReference type="EMBL" id="SMGO01000002">
    <property type="protein sequence ID" value="TCK83268.1"/>
    <property type="molecule type" value="Genomic_DNA"/>
</dbReference>
<dbReference type="InterPro" id="IPR023058">
    <property type="entry name" value="PPIase_PpiC_CS"/>
</dbReference>